<dbReference type="InterPro" id="IPR032790">
    <property type="entry name" value="GDE_C"/>
</dbReference>
<dbReference type="GO" id="GO:0005975">
    <property type="term" value="P:carbohydrate metabolic process"/>
    <property type="evidence" value="ECO:0007669"/>
    <property type="project" value="InterPro"/>
</dbReference>
<comment type="caution">
    <text evidence="2">The sequence shown here is derived from an EMBL/GenBank/DDBJ whole genome shotgun (WGS) entry which is preliminary data.</text>
</comment>
<organism evidence="2 3">
    <name type="scientific">Candidatus Ethanoperedens thermophilum</name>
    <dbReference type="NCBI Taxonomy" id="2766897"/>
    <lineage>
        <taxon>Archaea</taxon>
        <taxon>Methanobacteriati</taxon>
        <taxon>Methanobacteriota</taxon>
        <taxon>Stenosarchaea group</taxon>
        <taxon>Methanomicrobia</taxon>
        <taxon>Methanosarcinales</taxon>
        <taxon>Methanosarcinales incertae sedis</taxon>
        <taxon>GOM Arc I cluster</taxon>
        <taxon>Candidatus Ethanoperedens</taxon>
    </lineage>
</organism>
<dbReference type="Pfam" id="PF06202">
    <property type="entry name" value="GDE_C"/>
    <property type="match status" value="1"/>
</dbReference>
<name>A0A848DBU2_9EURY</name>
<feature type="domain" description="Glycogen debranching enzyme C-terminal" evidence="1">
    <location>
        <begin position="297"/>
        <end position="639"/>
    </location>
</feature>
<dbReference type="SUPFAM" id="SSF48208">
    <property type="entry name" value="Six-hairpin glycosidases"/>
    <property type="match status" value="1"/>
</dbReference>
<feature type="non-terminal residue" evidence="2">
    <location>
        <position position="660"/>
    </location>
</feature>
<evidence type="ECO:0000259" key="1">
    <source>
        <dbReference type="Pfam" id="PF06202"/>
    </source>
</evidence>
<protein>
    <recommendedName>
        <fullName evidence="1">Glycogen debranching enzyme C-terminal domain-containing protein</fullName>
    </recommendedName>
</protein>
<evidence type="ECO:0000313" key="2">
    <source>
        <dbReference type="EMBL" id="NMG83807.1"/>
    </source>
</evidence>
<dbReference type="PANTHER" id="PTHR34987:SF6">
    <property type="entry name" value="ALPHA-L-RHAMNOSIDASE SIX-HAIRPIN GLYCOSIDASE DOMAIN-CONTAINING PROTEIN"/>
    <property type="match status" value="1"/>
</dbReference>
<dbReference type="InterPro" id="IPR008928">
    <property type="entry name" value="6-hairpin_glycosidase_sf"/>
</dbReference>
<dbReference type="PANTHER" id="PTHR34987">
    <property type="entry name" value="C, PUTATIVE (AFU_ORTHOLOGUE AFUA_3G02880)-RELATED"/>
    <property type="match status" value="1"/>
</dbReference>
<gene>
    <name evidence="2" type="ORF">GIS02_06355</name>
</gene>
<accession>A0A848DBU2</accession>
<dbReference type="Proteomes" id="UP000606580">
    <property type="component" value="Unassembled WGS sequence"/>
</dbReference>
<proteinExistence type="predicted"/>
<dbReference type="EMBL" id="WNEG01000109">
    <property type="protein sequence ID" value="NMG83807.1"/>
    <property type="molecule type" value="Genomic_DNA"/>
</dbReference>
<sequence length="660" mass="76042">MNHKIMKWHEKDKLESDFLSAGLRVYVIGHENGRFEGKWNGIWNLPLKIADGVNFGVLMDDEASINWLPDFCKGFTFGGDIERTFEIGELSIHQCGFVPKLKEGVCWIFRIKNRTDKKITFKFIANPVTNLEWELKQTGDIWKERKYLGTYDERRKMILMRHHKKPNWLMLFGSNHEPEYVCCDVANVNECRAEDGFPGPLDHCIGSSLLVYKIDIDSEDTVEIRFALAGGDATFNLLVDEYEELIGSTEKLLDETKKSYIDYIQNTLNFKSGIKHIDDAFMRSNIGMLLLKHYQHGYGLGFMAGLPHFPIYFGRDTAWTIFGSNCIGDFLSSQCALALLARFQAKTDGEDAVKVPFYRGEIPHEIRMDGTIYYYSVDATPLFVIALYDYYRWSGDKIFVRYLYDNMTRALGWCLKADRDGDGLIEHGPEGFLVDTQWMDTYFRGKSGVDVQAIFGHAFLCGAEIAGEFGDYERRDTYMKRYNELKTLITERYWDESKGFLYDTIQPDGTLKKDMTVNAVIPVFFDLVEPEKADRILAWMESDDFTTPWGVRTRAKSDPEYDGNSYQKGGVWPFVTGWVAYSEFARGNFQEGYQKIRQMTEMQRFSRIYWKEVLPGDTQPESTEEEGPAGCFIQAWSATIYLYSIVRGLLGVVPHAPKRV</sequence>
<dbReference type="Gene3D" id="1.50.10.10">
    <property type="match status" value="1"/>
</dbReference>
<evidence type="ECO:0000313" key="3">
    <source>
        <dbReference type="Proteomes" id="UP000606580"/>
    </source>
</evidence>
<dbReference type="AlphaFoldDB" id="A0A848DBU2"/>
<reference evidence="2" key="1">
    <citation type="journal article" date="2020" name="MBio">
        <title>'Candidatus Ethanoperedens,' a Thermophilic Genus of Archaea Mediating the Anaerobic Oxidation of Ethane.</title>
        <authorList>
            <person name="Hahn C.J."/>
            <person name="Laso-Perez R."/>
            <person name="Vulcano F."/>
            <person name="Vaziourakis K.M."/>
            <person name="Stokke R."/>
            <person name="Steen I.H."/>
            <person name="Teske A."/>
            <person name="Boetius A."/>
            <person name="Liebeke M."/>
            <person name="Amann R."/>
            <person name="Knittel K."/>
            <person name="Wegener G."/>
        </authorList>
    </citation>
    <scope>NUCLEOTIDE SEQUENCE</scope>
    <source>
        <strain evidence="2">GoM-Arc1-LC-WB58</strain>
    </source>
</reference>
<dbReference type="InterPro" id="IPR012341">
    <property type="entry name" value="6hp_glycosidase-like_sf"/>
</dbReference>